<dbReference type="Proteomes" id="UP001252186">
    <property type="component" value="Unassembled WGS sequence"/>
</dbReference>
<accession>A0ABU2Y9X9</accession>
<evidence type="ECO:0000256" key="1">
    <source>
        <dbReference type="SAM" id="SignalP"/>
    </source>
</evidence>
<dbReference type="EMBL" id="JAVRHV010000006">
    <property type="protein sequence ID" value="MDT0553873.1"/>
    <property type="molecule type" value="Genomic_DNA"/>
</dbReference>
<keyword evidence="1" id="KW-0732">Signal</keyword>
<gene>
    <name evidence="2" type="ORF">RM519_11495</name>
</gene>
<protein>
    <recommendedName>
        <fullName evidence="4">GLPGLI family protein</fullName>
    </recommendedName>
</protein>
<sequence>MKTKHTLLALAFILMGSILSFGQTTSKKDSITKDSSAVKVKKVTKPKKRSFYLDEKSKGITERNFNTKCSAAVFYCKRFDREDMIIFKVYERISFGKITPKQYNQLRIYLNRKSIKQTPENHKILIHYENQLVGFKESVESCNLYNGKSLKENFDSFNKQAKANGEYPFESIKEFQRYVRNHRLEFHDEEKYNQEVATYAKQQNNCIKRIETKFETPVYYMVGDNFNYPIKNEYFTWVVDQNVVKNTFMKANPDADLIVIKPNGEYFIKSDFLPDFVLNKLLKKENWKQYKSDWVSSKLTQHPFGVGIVEDIVRPYEFYTSNCY</sequence>
<name>A0ABU2Y9X9_9FLAO</name>
<organism evidence="2 3">
    <name type="scientific">Urechidicola vernalis</name>
    <dbReference type="NCBI Taxonomy" id="3075600"/>
    <lineage>
        <taxon>Bacteria</taxon>
        <taxon>Pseudomonadati</taxon>
        <taxon>Bacteroidota</taxon>
        <taxon>Flavobacteriia</taxon>
        <taxon>Flavobacteriales</taxon>
        <taxon>Flavobacteriaceae</taxon>
        <taxon>Urechidicola</taxon>
    </lineage>
</organism>
<keyword evidence="3" id="KW-1185">Reference proteome</keyword>
<evidence type="ECO:0000313" key="3">
    <source>
        <dbReference type="Proteomes" id="UP001252186"/>
    </source>
</evidence>
<dbReference type="RefSeq" id="WP_311593959.1">
    <property type="nucleotide sequence ID" value="NZ_JAVRHV010000006.1"/>
</dbReference>
<feature type="signal peptide" evidence="1">
    <location>
        <begin position="1"/>
        <end position="22"/>
    </location>
</feature>
<evidence type="ECO:0000313" key="2">
    <source>
        <dbReference type="EMBL" id="MDT0553873.1"/>
    </source>
</evidence>
<evidence type="ECO:0008006" key="4">
    <source>
        <dbReference type="Google" id="ProtNLM"/>
    </source>
</evidence>
<feature type="chain" id="PRO_5045253185" description="GLPGLI family protein" evidence="1">
    <location>
        <begin position="23"/>
        <end position="324"/>
    </location>
</feature>
<comment type="caution">
    <text evidence="2">The sequence shown here is derived from an EMBL/GenBank/DDBJ whole genome shotgun (WGS) entry which is preliminary data.</text>
</comment>
<proteinExistence type="predicted"/>
<reference evidence="2 3" key="1">
    <citation type="submission" date="2023-09" db="EMBL/GenBank/DDBJ databases">
        <authorList>
            <person name="Rey-Velasco X."/>
        </authorList>
    </citation>
    <scope>NUCLEOTIDE SEQUENCE [LARGE SCALE GENOMIC DNA]</scope>
    <source>
        <strain evidence="2 3">P050</strain>
    </source>
</reference>